<dbReference type="InterPro" id="IPR006764">
    <property type="entry name" value="SAM_dep_MeTrfase_SAV2177_type"/>
</dbReference>
<comment type="caution">
    <text evidence="1">The sequence shown here is derived from an EMBL/GenBank/DDBJ whole genome shotgun (WGS) entry which is preliminary data.</text>
</comment>
<protein>
    <submittedName>
        <fullName evidence="1">SAM-dependent methyltransferase</fullName>
    </submittedName>
</protein>
<sequence length="273" mass="29639">MTNTPPAPGGDEAIDTSVPHSARIWNYWLGGKDNYPVDREAGDRFLEVFPGMAQGARESRAFLKRTVRYLVEEAGMRQFLDVGTGLPTHDNTHEVAQACAPECTVVYVDNDPLVLTHARALMTSSPEGATDYIHADLRHPEAILEAAAATLDFDRPVALMLMGILGHVADLEEARSIVARLLAGLPRGSHLTINDGTNVLSDANVEAHERYNQSGAIPYVQRSPEEIASFFEGLEPVEPGVVMVTRWRPEAGEGPFAVDPPEVDGFGGMARKV</sequence>
<accession>A0ABT4UCQ7</accession>
<keyword evidence="2" id="KW-1185">Reference proteome</keyword>
<keyword evidence="1" id="KW-0489">Methyltransferase</keyword>
<dbReference type="Pfam" id="PF04672">
    <property type="entry name" value="Methyltransf_19"/>
    <property type="match status" value="1"/>
</dbReference>
<dbReference type="InterPro" id="IPR029063">
    <property type="entry name" value="SAM-dependent_MTases_sf"/>
</dbReference>
<dbReference type="PIRSF" id="PIRSF017393">
    <property type="entry name" value="MTase_SAV2177"/>
    <property type="match status" value="1"/>
</dbReference>
<dbReference type="SUPFAM" id="SSF53335">
    <property type="entry name" value="S-adenosyl-L-methionine-dependent methyltransferases"/>
    <property type="match status" value="1"/>
</dbReference>
<dbReference type="EMBL" id="JAQFWQ010000143">
    <property type="protein sequence ID" value="MDA2814779.1"/>
    <property type="molecule type" value="Genomic_DNA"/>
</dbReference>
<dbReference type="GO" id="GO:0032259">
    <property type="term" value="P:methylation"/>
    <property type="evidence" value="ECO:0007669"/>
    <property type="project" value="UniProtKB-KW"/>
</dbReference>
<organism evidence="1 2">
    <name type="scientific">Nocardiopsis endophytica</name>
    <dbReference type="NCBI Taxonomy" id="3018445"/>
    <lineage>
        <taxon>Bacteria</taxon>
        <taxon>Bacillati</taxon>
        <taxon>Actinomycetota</taxon>
        <taxon>Actinomycetes</taxon>
        <taxon>Streptosporangiales</taxon>
        <taxon>Nocardiopsidaceae</taxon>
        <taxon>Nocardiopsis</taxon>
    </lineage>
</organism>
<name>A0ABT4UCQ7_9ACTN</name>
<reference evidence="1 2" key="1">
    <citation type="submission" date="2023-01" db="EMBL/GenBank/DDBJ databases">
        <title>Draft genome sequence of Nocardiopsis sp. RSe5-2 isolated from halophytes.</title>
        <authorList>
            <person name="Duangmal K."/>
            <person name="Chantavorakit T."/>
        </authorList>
    </citation>
    <scope>NUCLEOTIDE SEQUENCE [LARGE SCALE GENOMIC DNA]</scope>
    <source>
        <strain evidence="1 2">RSe5-2</strain>
    </source>
</reference>
<gene>
    <name evidence="1" type="ORF">O4J56_29310</name>
</gene>
<dbReference type="Proteomes" id="UP001527866">
    <property type="component" value="Unassembled WGS sequence"/>
</dbReference>
<dbReference type="GO" id="GO:0008168">
    <property type="term" value="F:methyltransferase activity"/>
    <property type="evidence" value="ECO:0007669"/>
    <property type="project" value="UniProtKB-KW"/>
</dbReference>
<evidence type="ECO:0000313" key="2">
    <source>
        <dbReference type="Proteomes" id="UP001527866"/>
    </source>
</evidence>
<keyword evidence="1" id="KW-0808">Transferase</keyword>
<dbReference type="Gene3D" id="3.40.50.150">
    <property type="entry name" value="Vaccinia Virus protein VP39"/>
    <property type="match status" value="1"/>
</dbReference>
<evidence type="ECO:0000313" key="1">
    <source>
        <dbReference type="EMBL" id="MDA2814779.1"/>
    </source>
</evidence>
<dbReference type="RefSeq" id="WP_270690298.1">
    <property type="nucleotide sequence ID" value="NZ_JAQFWQ010000143.1"/>
</dbReference>
<proteinExistence type="predicted"/>